<reference evidence="2" key="1">
    <citation type="journal article" date="2019" name="Int. J. Syst. Evol. Microbiol.">
        <title>The Global Catalogue of Microorganisms (GCM) 10K type strain sequencing project: providing services to taxonomists for standard genome sequencing and annotation.</title>
        <authorList>
            <consortium name="The Broad Institute Genomics Platform"/>
            <consortium name="The Broad Institute Genome Sequencing Center for Infectious Disease"/>
            <person name="Wu L."/>
            <person name="Ma J."/>
        </authorList>
    </citation>
    <scope>NUCLEOTIDE SEQUENCE [LARGE SCALE GENOMIC DNA]</scope>
    <source>
        <strain evidence="2">JCM 16544</strain>
    </source>
</reference>
<sequence length="121" mass="12865">MHASSIAIIDAGVIPCIRSIARIIVLHMSAQFMHAGLHDIICVEHTVHACSQAAHASMQASRSAMSMASIPGIAIVSFDIAPIIIASIPVSVPVPRSRTTGRVTRLRAMLDLGWALRYSGL</sequence>
<protein>
    <submittedName>
        <fullName evidence="1">Uncharacterized protein</fullName>
    </submittedName>
</protein>
<name>A0ABP7A1V9_9MICO</name>
<evidence type="ECO:0000313" key="2">
    <source>
        <dbReference type="Proteomes" id="UP001501697"/>
    </source>
</evidence>
<proteinExistence type="predicted"/>
<dbReference type="EMBL" id="BAAAYU010000001">
    <property type="protein sequence ID" value="GAA3623278.1"/>
    <property type="molecule type" value="Genomic_DNA"/>
</dbReference>
<dbReference type="Proteomes" id="UP001501697">
    <property type="component" value="Unassembled WGS sequence"/>
</dbReference>
<comment type="caution">
    <text evidence="1">The sequence shown here is derived from an EMBL/GenBank/DDBJ whole genome shotgun (WGS) entry which is preliminary data.</text>
</comment>
<accession>A0ABP7A1V9</accession>
<evidence type="ECO:0000313" key="1">
    <source>
        <dbReference type="EMBL" id="GAA3623278.1"/>
    </source>
</evidence>
<organism evidence="1 2">
    <name type="scientific">Microbacterium awajiense</name>
    <dbReference type="NCBI Taxonomy" id="415214"/>
    <lineage>
        <taxon>Bacteria</taxon>
        <taxon>Bacillati</taxon>
        <taxon>Actinomycetota</taxon>
        <taxon>Actinomycetes</taxon>
        <taxon>Micrococcales</taxon>
        <taxon>Microbacteriaceae</taxon>
        <taxon>Microbacterium</taxon>
    </lineage>
</organism>
<gene>
    <name evidence="1" type="ORF">GCM10022200_01870</name>
</gene>
<keyword evidence="2" id="KW-1185">Reference proteome</keyword>